<keyword evidence="2" id="KW-1185">Reference proteome</keyword>
<evidence type="ECO:0000313" key="1">
    <source>
        <dbReference type="EMBL" id="KIJ38814.1"/>
    </source>
</evidence>
<protein>
    <submittedName>
        <fullName evidence="1">Uncharacterized protein</fullName>
    </submittedName>
</protein>
<reference evidence="1 2" key="1">
    <citation type="submission" date="2014-06" db="EMBL/GenBank/DDBJ databases">
        <title>Evolutionary Origins and Diversification of the Mycorrhizal Mutualists.</title>
        <authorList>
            <consortium name="DOE Joint Genome Institute"/>
            <consortium name="Mycorrhizal Genomics Consortium"/>
            <person name="Kohler A."/>
            <person name="Kuo A."/>
            <person name="Nagy L.G."/>
            <person name="Floudas D."/>
            <person name="Copeland A."/>
            <person name="Barry K.W."/>
            <person name="Cichocki N."/>
            <person name="Veneault-Fourrey C."/>
            <person name="LaButti K."/>
            <person name="Lindquist E.A."/>
            <person name="Lipzen A."/>
            <person name="Lundell T."/>
            <person name="Morin E."/>
            <person name="Murat C."/>
            <person name="Riley R."/>
            <person name="Ohm R."/>
            <person name="Sun H."/>
            <person name="Tunlid A."/>
            <person name="Henrissat B."/>
            <person name="Grigoriev I.V."/>
            <person name="Hibbett D.S."/>
            <person name="Martin F."/>
        </authorList>
    </citation>
    <scope>NUCLEOTIDE SEQUENCE [LARGE SCALE GENOMIC DNA]</scope>
    <source>
        <strain evidence="1 2">SS14</strain>
    </source>
</reference>
<organism evidence="1 2">
    <name type="scientific">Sphaerobolus stellatus (strain SS14)</name>
    <dbReference type="NCBI Taxonomy" id="990650"/>
    <lineage>
        <taxon>Eukaryota</taxon>
        <taxon>Fungi</taxon>
        <taxon>Dikarya</taxon>
        <taxon>Basidiomycota</taxon>
        <taxon>Agaricomycotina</taxon>
        <taxon>Agaricomycetes</taxon>
        <taxon>Phallomycetidae</taxon>
        <taxon>Geastrales</taxon>
        <taxon>Sphaerobolaceae</taxon>
        <taxon>Sphaerobolus</taxon>
    </lineage>
</organism>
<sequence>MPVPRSVGAPIFEGRYVHDFLNIIESLANAAGKSKAEYPSLILPYCSDEIKRSIEYADEFIGTDWQAAKEFLIQLYESSDLGPASSIDQLRAYIQESQGKTEFTKRLDLDHYHQGFLAIAGQLKKRGIIDGTEMNLKFYQGLPRGTKTFLMSQLPTENRTTTSPPTITQMIKVINYKFDPNRLEFFEDYVSNDDEE</sequence>
<dbReference type="Proteomes" id="UP000054279">
    <property type="component" value="Unassembled WGS sequence"/>
</dbReference>
<name>A0A0C9UVE2_SPHS4</name>
<dbReference type="HOGENOM" id="CLU_106382_0_0_1"/>
<gene>
    <name evidence="1" type="ORF">M422DRAFT_176004</name>
</gene>
<accession>A0A0C9UVE2</accession>
<proteinExistence type="predicted"/>
<dbReference type="EMBL" id="KN837157">
    <property type="protein sequence ID" value="KIJ38814.1"/>
    <property type="molecule type" value="Genomic_DNA"/>
</dbReference>
<evidence type="ECO:0000313" key="2">
    <source>
        <dbReference type="Proteomes" id="UP000054279"/>
    </source>
</evidence>
<feature type="non-terminal residue" evidence="1">
    <location>
        <position position="196"/>
    </location>
</feature>
<dbReference type="AlphaFoldDB" id="A0A0C9UVE2"/>
<dbReference type="OrthoDB" id="2996139at2759"/>